<reference evidence="2 3" key="1">
    <citation type="journal article" date="2019" name="Int. J. Syst. Evol. Microbiol.">
        <title>The Global Catalogue of Microorganisms (GCM) 10K type strain sequencing project: providing services to taxonomists for standard genome sequencing and annotation.</title>
        <authorList>
            <consortium name="The Broad Institute Genomics Platform"/>
            <consortium name="The Broad Institute Genome Sequencing Center for Infectious Disease"/>
            <person name="Wu L."/>
            <person name="Ma J."/>
        </authorList>
    </citation>
    <scope>NUCLEOTIDE SEQUENCE [LARGE SCALE GENOMIC DNA]</scope>
    <source>
        <strain evidence="2 3">JCM 15421</strain>
    </source>
</reference>
<dbReference type="EMBL" id="BAAAEU010000032">
    <property type="protein sequence ID" value="GAA0724973.1"/>
    <property type="molecule type" value="Genomic_DNA"/>
</dbReference>
<evidence type="ECO:0000313" key="2">
    <source>
        <dbReference type="EMBL" id="GAA0724973.1"/>
    </source>
</evidence>
<gene>
    <name evidence="2" type="ORF">GCM10009105_38060</name>
</gene>
<evidence type="ECO:0008006" key="4">
    <source>
        <dbReference type="Google" id="ProtNLM"/>
    </source>
</evidence>
<evidence type="ECO:0000313" key="3">
    <source>
        <dbReference type="Proteomes" id="UP001501523"/>
    </source>
</evidence>
<proteinExistence type="predicted"/>
<accession>A0ABN1J057</accession>
<organism evidence="2 3">
    <name type="scientific">Dokdonella soli</name>
    <dbReference type="NCBI Taxonomy" id="529810"/>
    <lineage>
        <taxon>Bacteria</taxon>
        <taxon>Pseudomonadati</taxon>
        <taxon>Pseudomonadota</taxon>
        <taxon>Gammaproteobacteria</taxon>
        <taxon>Lysobacterales</taxon>
        <taxon>Rhodanobacteraceae</taxon>
        <taxon>Dokdonella</taxon>
    </lineage>
</organism>
<keyword evidence="3" id="KW-1185">Reference proteome</keyword>
<sequence>MYLPDTLPVNATIPKQNADASPAEEPVVSSAPQAPLVSPPSFFLCTRYDGSRYLSDDGIGSRSAVPYGMLGGSGQSLAQAYGGPNGIGVSAPGLRTIPDIPAAQAPLAGAYVWVDDECHHADPQEACAYLRSRIDDVEHKLKRAFSDTEAQLKDERTALRERMRGC</sequence>
<feature type="region of interest" description="Disordered" evidence="1">
    <location>
        <begin position="1"/>
        <end position="33"/>
    </location>
</feature>
<name>A0ABN1J057_9GAMM</name>
<protein>
    <recommendedName>
        <fullName evidence="4">DUF4124 domain-containing protein</fullName>
    </recommendedName>
</protein>
<comment type="caution">
    <text evidence="2">The sequence shown here is derived from an EMBL/GenBank/DDBJ whole genome shotgun (WGS) entry which is preliminary data.</text>
</comment>
<evidence type="ECO:0000256" key="1">
    <source>
        <dbReference type="SAM" id="MobiDB-lite"/>
    </source>
</evidence>
<dbReference type="Proteomes" id="UP001501523">
    <property type="component" value="Unassembled WGS sequence"/>
</dbReference>